<keyword evidence="9" id="KW-1185">Reference proteome</keyword>
<keyword evidence="3 6" id="KW-0812">Transmembrane</keyword>
<comment type="subcellular location">
    <subcellularLocation>
        <location evidence="1">Endomembrane system</location>
        <topology evidence="1">Multi-pass membrane protein</topology>
    </subcellularLocation>
</comment>
<evidence type="ECO:0000256" key="3">
    <source>
        <dbReference type="ARBA" id="ARBA00022692"/>
    </source>
</evidence>
<dbReference type="RefSeq" id="WP_213654576.1">
    <property type="nucleotide sequence ID" value="NZ_BOSL01000005.1"/>
</dbReference>
<feature type="transmembrane region" description="Helical" evidence="6">
    <location>
        <begin position="182"/>
        <end position="203"/>
    </location>
</feature>
<evidence type="ECO:0000259" key="7">
    <source>
        <dbReference type="Pfam" id="PF00892"/>
    </source>
</evidence>
<dbReference type="InterPro" id="IPR037185">
    <property type="entry name" value="EmrE-like"/>
</dbReference>
<feature type="transmembrane region" description="Helical" evidence="6">
    <location>
        <begin position="70"/>
        <end position="89"/>
    </location>
</feature>
<dbReference type="InterPro" id="IPR000620">
    <property type="entry name" value="EamA_dom"/>
</dbReference>
<dbReference type="PANTHER" id="PTHR32322:SF2">
    <property type="entry name" value="EAMA DOMAIN-CONTAINING PROTEIN"/>
    <property type="match status" value="1"/>
</dbReference>
<feature type="transmembrane region" description="Helical" evidence="6">
    <location>
        <begin position="12"/>
        <end position="32"/>
    </location>
</feature>
<sequence>MNMKSKSSVSYELLYIIGIIAISFSSIFVRWSNAEVSIVAMYRLYLTNLLMLPLAWKYREEMLSLTSRQWRGLLLSGAMLGLHFLLWMSSLRLTTVASSTVILTLEPILVMLGSFLLFGVKINRPMLVGMGVALAGSVAIGSGDFKLSGTALQGDLLSLLGTIAVAVHMLAGKQLLKNMSAFVYNFWVFFIAATMLAGYNAVRGFAFTGYAPREWGIYLLLAIVPTLFGHYLFNWLMKFISASAVSMAVLGEPVFASLLAWLLLKESLTGVQLIAGVAILGGVWIFIRYGKETSEAEPELSSLKESA</sequence>
<protein>
    <submittedName>
        <fullName evidence="8">Multidrug transporter</fullName>
    </submittedName>
</protein>
<evidence type="ECO:0000313" key="9">
    <source>
        <dbReference type="Proteomes" id="UP000679992"/>
    </source>
</evidence>
<keyword evidence="4 6" id="KW-1133">Transmembrane helix</keyword>
<reference evidence="8 9" key="1">
    <citation type="submission" date="2021-03" db="EMBL/GenBank/DDBJ databases">
        <title>Antimicrobial resistance genes in bacteria isolated from Japanese honey, and their potential for conferring macrolide and lincosamide resistance in the American foulbrood pathogen Paenibacillus larvae.</title>
        <authorList>
            <person name="Okamoto M."/>
            <person name="Kumagai M."/>
            <person name="Kanamori H."/>
            <person name="Takamatsu D."/>
        </authorList>
    </citation>
    <scope>NUCLEOTIDE SEQUENCE [LARGE SCALE GENOMIC DNA]</scope>
    <source>
        <strain evidence="8 9">J42TS3</strain>
    </source>
</reference>
<feature type="transmembrane region" description="Helical" evidence="6">
    <location>
        <begin position="127"/>
        <end position="145"/>
    </location>
</feature>
<evidence type="ECO:0000256" key="6">
    <source>
        <dbReference type="SAM" id="Phobius"/>
    </source>
</evidence>
<feature type="transmembrane region" description="Helical" evidence="6">
    <location>
        <begin position="38"/>
        <end position="58"/>
    </location>
</feature>
<feature type="transmembrane region" description="Helical" evidence="6">
    <location>
        <begin position="101"/>
        <end position="120"/>
    </location>
</feature>
<name>A0ABQ4MA68_9BACL</name>
<comment type="similarity">
    <text evidence="2">Belongs to the EamA transporter family.</text>
</comment>
<accession>A0ABQ4MA68</accession>
<feature type="domain" description="EamA" evidence="7">
    <location>
        <begin position="12"/>
        <end position="140"/>
    </location>
</feature>
<dbReference type="Proteomes" id="UP000679992">
    <property type="component" value="Unassembled WGS sequence"/>
</dbReference>
<keyword evidence="5 6" id="KW-0472">Membrane</keyword>
<evidence type="ECO:0000256" key="1">
    <source>
        <dbReference type="ARBA" id="ARBA00004127"/>
    </source>
</evidence>
<feature type="transmembrane region" description="Helical" evidence="6">
    <location>
        <begin position="215"/>
        <end position="233"/>
    </location>
</feature>
<feature type="transmembrane region" description="Helical" evidence="6">
    <location>
        <begin position="245"/>
        <end position="264"/>
    </location>
</feature>
<dbReference type="EMBL" id="BOSL01000005">
    <property type="protein sequence ID" value="GIP52867.1"/>
    <property type="molecule type" value="Genomic_DNA"/>
</dbReference>
<dbReference type="SUPFAM" id="SSF103481">
    <property type="entry name" value="Multidrug resistance efflux transporter EmrE"/>
    <property type="match status" value="2"/>
</dbReference>
<feature type="transmembrane region" description="Helical" evidence="6">
    <location>
        <begin position="151"/>
        <end position="170"/>
    </location>
</feature>
<gene>
    <name evidence="8" type="ORF">J42TS3_19020</name>
</gene>
<evidence type="ECO:0000256" key="4">
    <source>
        <dbReference type="ARBA" id="ARBA00022989"/>
    </source>
</evidence>
<evidence type="ECO:0000256" key="5">
    <source>
        <dbReference type="ARBA" id="ARBA00023136"/>
    </source>
</evidence>
<evidence type="ECO:0000256" key="2">
    <source>
        <dbReference type="ARBA" id="ARBA00007362"/>
    </source>
</evidence>
<comment type="caution">
    <text evidence="8">The sequence shown here is derived from an EMBL/GenBank/DDBJ whole genome shotgun (WGS) entry which is preliminary data.</text>
</comment>
<dbReference type="Pfam" id="PF00892">
    <property type="entry name" value="EamA"/>
    <property type="match status" value="2"/>
</dbReference>
<feature type="transmembrane region" description="Helical" evidence="6">
    <location>
        <begin position="270"/>
        <end position="287"/>
    </location>
</feature>
<feature type="domain" description="EamA" evidence="7">
    <location>
        <begin position="154"/>
        <end position="287"/>
    </location>
</feature>
<organism evidence="8 9">
    <name type="scientific">Paenibacillus vini</name>
    <dbReference type="NCBI Taxonomy" id="1476024"/>
    <lineage>
        <taxon>Bacteria</taxon>
        <taxon>Bacillati</taxon>
        <taxon>Bacillota</taxon>
        <taxon>Bacilli</taxon>
        <taxon>Bacillales</taxon>
        <taxon>Paenibacillaceae</taxon>
        <taxon>Paenibacillus</taxon>
    </lineage>
</organism>
<proteinExistence type="inferred from homology"/>
<dbReference type="PANTHER" id="PTHR32322">
    <property type="entry name" value="INNER MEMBRANE TRANSPORTER"/>
    <property type="match status" value="1"/>
</dbReference>
<evidence type="ECO:0000313" key="8">
    <source>
        <dbReference type="EMBL" id="GIP52867.1"/>
    </source>
</evidence>
<dbReference type="InterPro" id="IPR050638">
    <property type="entry name" value="AA-Vitamin_Transporters"/>
</dbReference>